<dbReference type="InterPro" id="IPR000523">
    <property type="entry name" value="Mg_chelatse_chII-like_cat_dom"/>
</dbReference>
<dbReference type="InterPro" id="IPR020568">
    <property type="entry name" value="Ribosomal_Su5_D2-typ_SF"/>
</dbReference>
<reference evidence="3 4" key="1">
    <citation type="submission" date="2007-06" db="EMBL/GenBank/DDBJ databases">
        <authorList>
            <person name="Shimkets L."/>
            <person name="Ferriera S."/>
            <person name="Johnson J."/>
            <person name="Kravitz S."/>
            <person name="Beeson K."/>
            <person name="Sutton G."/>
            <person name="Rogers Y.-H."/>
            <person name="Friedman R."/>
            <person name="Frazier M."/>
            <person name="Venter J.C."/>
        </authorList>
    </citation>
    <scope>NUCLEOTIDE SEQUENCE [LARGE SCALE GENOMIC DNA]</scope>
    <source>
        <strain evidence="3 4">SIR-1</strain>
    </source>
</reference>
<comment type="similarity">
    <text evidence="1">Belongs to the Mg-chelatase subunits D/I family. ComM subfamily.</text>
</comment>
<name>A6G2S8_9BACT</name>
<dbReference type="NCBIfam" id="TIGR00368">
    <property type="entry name" value="YifB family Mg chelatase-like AAA ATPase"/>
    <property type="match status" value="1"/>
</dbReference>
<dbReference type="InterPro" id="IPR003593">
    <property type="entry name" value="AAA+_ATPase"/>
</dbReference>
<gene>
    <name evidence="3" type="ORF">PPSIR1_31803</name>
</gene>
<dbReference type="Pfam" id="PF13335">
    <property type="entry name" value="Mg_chelatase_C"/>
    <property type="match status" value="1"/>
</dbReference>
<dbReference type="eggNOG" id="COG0606">
    <property type="taxonomic scope" value="Bacteria"/>
</dbReference>
<evidence type="ECO:0000313" key="3">
    <source>
        <dbReference type="EMBL" id="EDM79778.1"/>
    </source>
</evidence>
<dbReference type="SMART" id="SM00382">
    <property type="entry name" value="AAA"/>
    <property type="match status" value="1"/>
</dbReference>
<dbReference type="SUPFAM" id="SSF52540">
    <property type="entry name" value="P-loop containing nucleoside triphosphate hydrolases"/>
    <property type="match status" value="1"/>
</dbReference>
<evidence type="ECO:0000256" key="1">
    <source>
        <dbReference type="ARBA" id="ARBA00006354"/>
    </source>
</evidence>
<dbReference type="Proteomes" id="UP000005801">
    <property type="component" value="Unassembled WGS sequence"/>
</dbReference>
<dbReference type="PANTHER" id="PTHR32039:SF7">
    <property type="entry name" value="COMPETENCE PROTEIN COMM"/>
    <property type="match status" value="1"/>
</dbReference>
<dbReference type="Pfam" id="PF13541">
    <property type="entry name" value="ChlI"/>
    <property type="match status" value="1"/>
</dbReference>
<dbReference type="Pfam" id="PF01078">
    <property type="entry name" value="Mg_chelatase"/>
    <property type="match status" value="1"/>
</dbReference>
<dbReference type="InterPro" id="IPR045006">
    <property type="entry name" value="CHLI-like"/>
</dbReference>
<protein>
    <submittedName>
        <fullName evidence="3">Mg(2+) chelatase family protein</fullName>
    </submittedName>
</protein>
<dbReference type="Gene3D" id="3.40.50.300">
    <property type="entry name" value="P-loop containing nucleotide triphosphate hydrolases"/>
    <property type="match status" value="1"/>
</dbReference>
<evidence type="ECO:0000313" key="4">
    <source>
        <dbReference type="Proteomes" id="UP000005801"/>
    </source>
</evidence>
<dbReference type="PANTHER" id="PTHR32039">
    <property type="entry name" value="MAGNESIUM-CHELATASE SUBUNIT CHLI"/>
    <property type="match status" value="1"/>
</dbReference>
<organism evidence="3 4">
    <name type="scientific">Plesiocystis pacifica SIR-1</name>
    <dbReference type="NCBI Taxonomy" id="391625"/>
    <lineage>
        <taxon>Bacteria</taxon>
        <taxon>Pseudomonadati</taxon>
        <taxon>Myxococcota</taxon>
        <taxon>Polyangia</taxon>
        <taxon>Nannocystales</taxon>
        <taxon>Nannocystaceae</taxon>
        <taxon>Plesiocystis</taxon>
    </lineage>
</organism>
<dbReference type="AlphaFoldDB" id="A6G2S8"/>
<dbReference type="InterPro" id="IPR025158">
    <property type="entry name" value="Mg_chelat-rel_C"/>
</dbReference>
<dbReference type="Gene3D" id="3.30.230.10">
    <property type="match status" value="1"/>
</dbReference>
<feature type="domain" description="AAA+ ATPase" evidence="2">
    <location>
        <begin position="219"/>
        <end position="392"/>
    </location>
</feature>
<evidence type="ECO:0000259" key="2">
    <source>
        <dbReference type="SMART" id="SM00382"/>
    </source>
</evidence>
<dbReference type="InterPro" id="IPR014721">
    <property type="entry name" value="Ribsml_uS5_D2-typ_fold_subgr"/>
</dbReference>
<sequence>MLSRTYSAGILGVEGYVITIEADVGLGLPCLTLVGQVSGALHEARERVRSALSHCGHAIPPRKQIVNLAPAEERKDSPGLDLAIACALLASHGVIPAEALAGSLLWGELALDGVLRAAAGALVVADTARRSGFERVFIAADNAREAALIPGLDVAPVRSLPELIAHLRGEGALGPAPEAVEASGAGAGETSAALQGLPDMADIRGLALPRRAVEVMVAGGHNLLLHGPPGVGKSMLARRVAGLMPPLDTESALEVTKVHGVARRRMPGGLLRRPPIRMPHHTVSTAGLLGGGSPPRPGEVSLAHRGLLFLDELPEFPRACIEGLREPLEDGDVTLVRARYAVRYPARFQLMAAMNPCPCGWLGHPERACTDSPHAVRRYQGRVSGPFLDRMDLVVPVTPLSPEELAQAAPGEPSAVVRGRIVAARERQRERLAETGWVCNADVPASGEALERLCPLEDDARALLEALATRRQLSMRAMHRLRRVARTLADLDPDADPRAPITRPRIAVAARLRQLPESL</sequence>
<dbReference type="InterPro" id="IPR004482">
    <property type="entry name" value="Mg_chelat-rel"/>
</dbReference>
<dbReference type="EMBL" id="ABCS01000016">
    <property type="protein sequence ID" value="EDM79778.1"/>
    <property type="molecule type" value="Genomic_DNA"/>
</dbReference>
<dbReference type="GO" id="GO:0005524">
    <property type="term" value="F:ATP binding"/>
    <property type="evidence" value="ECO:0007669"/>
    <property type="project" value="InterPro"/>
</dbReference>
<dbReference type="InterPro" id="IPR027417">
    <property type="entry name" value="P-loop_NTPase"/>
</dbReference>
<dbReference type="STRING" id="391625.PPSIR1_31803"/>
<dbReference type="OrthoDB" id="9813147at2"/>
<proteinExistence type="inferred from homology"/>
<keyword evidence="4" id="KW-1185">Reference proteome</keyword>
<dbReference type="SUPFAM" id="SSF54211">
    <property type="entry name" value="Ribosomal protein S5 domain 2-like"/>
    <property type="match status" value="1"/>
</dbReference>
<dbReference type="RefSeq" id="WP_006971027.1">
    <property type="nucleotide sequence ID" value="NZ_ABCS01000016.1"/>
</dbReference>
<accession>A6G2S8</accession>
<comment type="caution">
    <text evidence="3">The sequence shown here is derived from an EMBL/GenBank/DDBJ whole genome shotgun (WGS) entry which is preliminary data.</text>
</comment>